<evidence type="ECO:0000313" key="3">
    <source>
        <dbReference type="Proteomes" id="UP000654345"/>
    </source>
</evidence>
<protein>
    <submittedName>
        <fullName evidence="2">Uncharacterized protein</fullName>
    </submittedName>
</protein>
<feature type="region of interest" description="Disordered" evidence="1">
    <location>
        <begin position="1"/>
        <end position="52"/>
    </location>
</feature>
<name>A0ABQ3UVG6_9CHLR</name>
<feature type="compositionally biased region" description="Basic and acidic residues" evidence="1">
    <location>
        <begin position="10"/>
        <end position="24"/>
    </location>
</feature>
<dbReference type="Proteomes" id="UP000654345">
    <property type="component" value="Unassembled WGS sequence"/>
</dbReference>
<evidence type="ECO:0000256" key="1">
    <source>
        <dbReference type="SAM" id="MobiDB-lite"/>
    </source>
</evidence>
<organism evidence="2 3">
    <name type="scientific">Ktedonobacter robiniae</name>
    <dbReference type="NCBI Taxonomy" id="2778365"/>
    <lineage>
        <taxon>Bacteria</taxon>
        <taxon>Bacillati</taxon>
        <taxon>Chloroflexota</taxon>
        <taxon>Ktedonobacteria</taxon>
        <taxon>Ktedonobacterales</taxon>
        <taxon>Ktedonobacteraceae</taxon>
        <taxon>Ktedonobacter</taxon>
    </lineage>
</organism>
<keyword evidence="3" id="KW-1185">Reference proteome</keyword>
<feature type="region of interest" description="Disordered" evidence="1">
    <location>
        <begin position="74"/>
        <end position="105"/>
    </location>
</feature>
<gene>
    <name evidence="2" type="ORF">KSB_48800</name>
</gene>
<dbReference type="EMBL" id="BNJG01000002">
    <property type="protein sequence ID" value="GHO56405.1"/>
    <property type="molecule type" value="Genomic_DNA"/>
</dbReference>
<evidence type="ECO:0000313" key="2">
    <source>
        <dbReference type="EMBL" id="GHO56405.1"/>
    </source>
</evidence>
<proteinExistence type="predicted"/>
<reference evidence="2 3" key="1">
    <citation type="journal article" date="2021" name="Int. J. Syst. Evol. Microbiol.">
        <title>Reticulibacter mediterranei gen. nov., sp. nov., within the new family Reticulibacteraceae fam. nov., and Ktedonospora formicarum gen. nov., sp. nov., Ktedonobacter robiniae sp. nov., Dictyobacter formicarum sp. nov. and Dictyobacter arantiisoli sp. nov., belonging to the class Ktedonobacteria.</title>
        <authorList>
            <person name="Yabe S."/>
            <person name="Zheng Y."/>
            <person name="Wang C.M."/>
            <person name="Sakai Y."/>
            <person name="Abe K."/>
            <person name="Yokota A."/>
            <person name="Donadio S."/>
            <person name="Cavaletti L."/>
            <person name="Monciardini P."/>
        </authorList>
    </citation>
    <scope>NUCLEOTIDE SEQUENCE [LARGE SCALE GENOMIC DNA]</scope>
    <source>
        <strain evidence="2 3">SOSP1-30</strain>
    </source>
</reference>
<comment type="caution">
    <text evidence="2">The sequence shown here is derived from an EMBL/GenBank/DDBJ whole genome shotgun (WGS) entry which is preliminary data.</text>
</comment>
<accession>A0ABQ3UVG6</accession>
<sequence length="105" mass="11503">MREQGPTNKQVDHSSRARIAEEPGRLSAACSRGETVEDPSQTLPSPKQEEGSLVAIPDESEIVRRAIDAYLAWNDPTYQPTPPTPKQGRAIHPLDKSQGLSVKVM</sequence>